<gene>
    <name evidence="10" type="ORF">C1I63_04085</name>
</gene>
<feature type="domain" description="ABC transmembrane type-1" evidence="9">
    <location>
        <begin position="97"/>
        <end position="288"/>
    </location>
</feature>
<dbReference type="InterPro" id="IPR035906">
    <property type="entry name" value="MetI-like_sf"/>
</dbReference>
<accession>A0A2T4URE1</accession>
<dbReference type="GO" id="GO:0055085">
    <property type="term" value="P:transmembrane transport"/>
    <property type="evidence" value="ECO:0007669"/>
    <property type="project" value="InterPro"/>
</dbReference>
<dbReference type="InterPro" id="IPR000515">
    <property type="entry name" value="MetI-like"/>
</dbReference>
<evidence type="ECO:0000256" key="6">
    <source>
        <dbReference type="ARBA" id="ARBA00023136"/>
    </source>
</evidence>
<protein>
    <submittedName>
        <fullName evidence="10">Sugar ABC transporter permease</fullName>
    </submittedName>
</protein>
<evidence type="ECO:0000313" key="11">
    <source>
        <dbReference type="Proteomes" id="UP000241085"/>
    </source>
</evidence>
<evidence type="ECO:0000313" key="10">
    <source>
        <dbReference type="EMBL" id="PTL72099.1"/>
    </source>
</evidence>
<dbReference type="AlphaFoldDB" id="A0A2T4URE1"/>
<dbReference type="Gene3D" id="1.10.3720.10">
    <property type="entry name" value="MetI-like"/>
    <property type="match status" value="1"/>
</dbReference>
<evidence type="ECO:0000256" key="5">
    <source>
        <dbReference type="ARBA" id="ARBA00022989"/>
    </source>
</evidence>
<name>A0A2T4URE1_9MICO</name>
<dbReference type="PROSITE" id="PS50928">
    <property type="entry name" value="ABC_TM1"/>
    <property type="match status" value="1"/>
</dbReference>
<dbReference type="Proteomes" id="UP000241085">
    <property type="component" value="Unassembled WGS sequence"/>
</dbReference>
<evidence type="ECO:0000256" key="2">
    <source>
        <dbReference type="ARBA" id="ARBA00022448"/>
    </source>
</evidence>
<feature type="region of interest" description="Disordered" evidence="8">
    <location>
        <begin position="1"/>
        <end position="24"/>
    </location>
</feature>
<sequence length="302" mass="31972">MTTTATRPPVAPPPAASRPPARETTTRAIAERRRHLVLYPVLAVLAAITLLPFVWVFSGSLRTTADISANPGAWLPSAVTLENFGRLFAQAGFTGYLANSLIVAGVVVAGNVVAAAAAGYALAKLDFAGKRFAMVAVLISLMMPFSAVFVPQFVVTVRLGLVNTLAGIALPSLVLPISIFIVRQFAESIPEELLEAARIDGASELRIFAQVFLPLAGPALATVVIMSFLAAWNNFIWPLLVAQDTSTYTLPVGLAATRQAAQNVTDYGLVLAGAVVVMLPVLVLFLLLQRYFVQGIVATGMK</sequence>
<feature type="transmembrane region" description="Helical" evidence="7">
    <location>
        <begin position="207"/>
        <end position="232"/>
    </location>
</feature>
<keyword evidence="5 7" id="KW-1133">Transmembrane helix</keyword>
<dbReference type="Pfam" id="PF00528">
    <property type="entry name" value="BPD_transp_1"/>
    <property type="match status" value="1"/>
</dbReference>
<dbReference type="PANTHER" id="PTHR43744">
    <property type="entry name" value="ABC TRANSPORTER PERMEASE PROTEIN MG189-RELATED-RELATED"/>
    <property type="match status" value="1"/>
</dbReference>
<feature type="transmembrane region" description="Helical" evidence="7">
    <location>
        <begin position="165"/>
        <end position="186"/>
    </location>
</feature>
<evidence type="ECO:0000256" key="7">
    <source>
        <dbReference type="RuleBase" id="RU363032"/>
    </source>
</evidence>
<keyword evidence="2 7" id="KW-0813">Transport</keyword>
<comment type="subcellular location">
    <subcellularLocation>
        <location evidence="1 7">Cell membrane</location>
        <topology evidence="1 7">Multi-pass membrane protein</topology>
    </subcellularLocation>
</comment>
<keyword evidence="6 7" id="KW-0472">Membrane</keyword>
<dbReference type="CDD" id="cd06261">
    <property type="entry name" value="TM_PBP2"/>
    <property type="match status" value="1"/>
</dbReference>
<dbReference type="SUPFAM" id="SSF161098">
    <property type="entry name" value="MetI-like"/>
    <property type="match status" value="1"/>
</dbReference>
<dbReference type="RefSeq" id="WP_107573872.1">
    <property type="nucleotide sequence ID" value="NZ_PZPL01000001.1"/>
</dbReference>
<comment type="similarity">
    <text evidence="7">Belongs to the binding-protein-dependent transport system permease family.</text>
</comment>
<feature type="transmembrane region" description="Helical" evidence="7">
    <location>
        <begin position="96"/>
        <end position="120"/>
    </location>
</feature>
<evidence type="ECO:0000256" key="4">
    <source>
        <dbReference type="ARBA" id="ARBA00022692"/>
    </source>
</evidence>
<feature type="transmembrane region" description="Helical" evidence="7">
    <location>
        <begin position="132"/>
        <end position="153"/>
    </location>
</feature>
<organism evidence="10 11">
    <name type="scientific">Rathayibacter caricis DSM 15933</name>
    <dbReference type="NCBI Taxonomy" id="1328867"/>
    <lineage>
        <taxon>Bacteria</taxon>
        <taxon>Bacillati</taxon>
        <taxon>Actinomycetota</taxon>
        <taxon>Actinomycetes</taxon>
        <taxon>Micrococcales</taxon>
        <taxon>Microbacteriaceae</taxon>
        <taxon>Rathayibacter</taxon>
    </lineage>
</organism>
<proteinExistence type="inferred from homology"/>
<keyword evidence="4 7" id="KW-0812">Transmembrane</keyword>
<dbReference type="GO" id="GO:0005886">
    <property type="term" value="C:plasma membrane"/>
    <property type="evidence" value="ECO:0007669"/>
    <property type="project" value="UniProtKB-SubCell"/>
</dbReference>
<evidence type="ECO:0000256" key="3">
    <source>
        <dbReference type="ARBA" id="ARBA00022475"/>
    </source>
</evidence>
<keyword evidence="3" id="KW-1003">Cell membrane</keyword>
<evidence type="ECO:0000256" key="1">
    <source>
        <dbReference type="ARBA" id="ARBA00004651"/>
    </source>
</evidence>
<comment type="caution">
    <text evidence="10">The sequence shown here is derived from an EMBL/GenBank/DDBJ whole genome shotgun (WGS) entry which is preliminary data.</text>
</comment>
<dbReference type="EMBL" id="PZPL01000001">
    <property type="protein sequence ID" value="PTL72099.1"/>
    <property type="molecule type" value="Genomic_DNA"/>
</dbReference>
<dbReference type="PANTHER" id="PTHR43744:SF12">
    <property type="entry name" value="ABC TRANSPORTER PERMEASE PROTEIN MG189-RELATED"/>
    <property type="match status" value="1"/>
</dbReference>
<feature type="transmembrane region" description="Helical" evidence="7">
    <location>
        <begin position="267"/>
        <end position="288"/>
    </location>
</feature>
<feature type="transmembrane region" description="Helical" evidence="7">
    <location>
        <begin position="36"/>
        <end position="57"/>
    </location>
</feature>
<keyword evidence="11" id="KW-1185">Reference proteome</keyword>
<evidence type="ECO:0000259" key="9">
    <source>
        <dbReference type="PROSITE" id="PS50928"/>
    </source>
</evidence>
<reference evidence="10 11" key="1">
    <citation type="submission" date="2018-03" db="EMBL/GenBank/DDBJ databases">
        <title>Bacteriophage NCPPB3778 and a type I-E CRISPR drive the evolution of the US Biological Select Agent, Rathayibacter toxicus.</title>
        <authorList>
            <person name="Davis E.W.II."/>
            <person name="Tabima J.F."/>
            <person name="Weisberg A.J."/>
            <person name="Dantas Lopes L."/>
            <person name="Wiseman M.S."/>
            <person name="Wiseman M.S."/>
            <person name="Pupko T."/>
            <person name="Belcher M.S."/>
            <person name="Sechler A.J."/>
            <person name="Tancos M.A."/>
            <person name="Schroeder B.K."/>
            <person name="Murray T.D."/>
            <person name="Luster D.G."/>
            <person name="Schneider W.L."/>
            <person name="Rogers E."/>
            <person name="Andreote F.D."/>
            <person name="Grunwald N.J."/>
            <person name="Putnam M.L."/>
            <person name="Chang J.H."/>
        </authorList>
    </citation>
    <scope>NUCLEOTIDE SEQUENCE [LARGE SCALE GENOMIC DNA]</scope>
    <source>
        <strain evidence="10 11">DSM 15933</strain>
    </source>
</reference>
<evidence type="ECO:0000256" key="8">
    <source>
        <dbReference type="SAM" id="MobiDB-lite"/>
    </source>
</evidence>